<proteinExistence type="predicted"/>
<dbReference type="RefSeq" id="WP_379909053.1">
    <property type="nucleotide sequence ID" value="NZ_JBHSWE010000001.1"/>
</dbReference>
<dbReference type="Gene3D" id="3.40.50.1820">
    <property type="entry name" value="alpha/beta hydrolase"/>
    <property type="match status" value="1"/>
</dbReference>
<dbReference type="GO" id="GO:0016787">
    <property type="term" value="F:hydrolase activity"/>
    <property type="evidence" value="ECO:0007669"/>
    <property type="project" value="UniProtKB-KW"/>
</dbReference>
<organism evidence="1 2">
    <name type="scientific">Marinobacterium aestuariivivens</name>
    <dbReference type="NCBI Taxonomy" id="1698799"/>
    <lineage>
        <taxon>Bacteria</taxon>
        <taxon>Pseudomonadati</taxon>
        <taxon>Pseudomonadota</taxon>
        <taxon>Gammaproteobacteria</taxon>
        <taxon>Oceanospirillales</taxon>
        <taxon>Oceanospirillaceae</taxon>
        <taxon>Marinobacterium</taxon>
    </lineage>
</organism>
<keyword evidence="2" id="KW-1185">Reference proteome</keyword>
<accession>A0ABW1ZZC9</accession>
<dbReference type="EMBL" id="JBHSWE010000001">
    <property type="protein sequence ID" value="MFC6670547.1"/>
    <property type="molecule type" value="Genomic_DNA"/>
</dbReference>
<name>A0ABW1ZZC9_9GAMM</name>
<protein>
    <submittedName>
        <fullName evidence="1">Alpha/beta fold hydrolase</fullName>
    </submittedName>
</protein>
<gene>
    <name evidence="1" type="ORF">ACFQDL_10945</name>
</gene>
<dbReference type="Proteomes" id="UP001596422">
    <property type="component" value="Unassembled WGS sequence"/>
</dbReference>
<reference evidence="2" key="1">
    <citation type="journal article" date="2019" name="Int. J. Syst. Evol. Microbiol.">
        <title>The Global Catalogue of Microorganisms (GCM) 10K type strain sequencing project: providing services to taxonomists for standard genome sequencing and annotation.</title>
        <authorList>
            <consortium name="The Broad Institute Genomics Platform"/>
            <consortium name="The Broad Institute Genome Sequencing Center for Infectious Disease"/>
            <person name="Wu L."/>
            <person name="Ma J."/>
        </authorList>
    </citation>
    <scope>NUCLEOTIDE SEQUENCE [LARGE SCALE GENOMIC DNA]</scope>
    <source>
        <strain evidence="2">NBRC 111756</strain>
    </source>
</reference>
<sequence length="207" mass="22129">MLSRKADPISDERCPVLLVSGHGWRPGPALARQLNREYRVEIADQSALPRLLQQLARIDGPCHLIGHAHGSVPALQAALARPQQLLSLTLVNPAAFSLLRQLHDWESWEAASRFASHVIALHAAGATALAARSSSSSGSGASSGGCWDRSRKASCCAGCQASSMNSPTFTAMPCTPMTCCHCPCLCTLSAIVRHRSLLAAWPNRCKR</sequence>
<dbReference type="InterPro" id="IPR029058">
    <property type="entry name" value="AB_hydrolase_fold"/>
</dbReference>
<evidence type="ECO:0000313" key="2">
    <source>
        <dbReference type="Proteomes" id="UP001596422"/>
    </source>
</evidence>
<dbReference type="SUPFAM" id="SSF53474">
    <property type="entry name" value="alpha/beta-Hydrolases"/>
    <property type="match status" value="1"/>
</dbReference>
<evidence type="ECO:0000313" key="1">
    <source>
        <dbReference type="EMBL" id="MFC6670547.1"/>
    </source>
</evidence>
<comment type="caution">
    <text evidence="1">The sequence shown here is derived from an EMBL/GenBank/DDBJ whole genome shotgun (WGS) entry which is preliminary data.</text>
</comment>
<keyword evidence="1" id="KW-0378">Hydrolase</keyword>